<dbReference type="RefSeq" id="WP_015831217.1">
    <property type="nucleotide sequence ID" value="NC_012969.1"/>
</dbReference>
<dbReference type="SUPFAM" id="SSF48452">
    <property type="entry name" value="TPR-like"/>
    <property type="match status" value="1"/>
</dbReference>
<evidence type="ECO:0000313" key="11">
    <source>
        <dbReference type="Proteomes" id="UP000002743"/>
    </source>
</evidence>
<keyword evidence="5" id="KW-0808">Transferase</keyword>
<evidence type="ECO:0000256" key="4">
    <source>
        <dbReference type="ARBA" id="ARBA00022676"/>
    </source>
</evidence>
<evidence type="ECO:0000256" key="8">
    <source>
        <dbReference type="PROSITE-ProRule" id="PRU00339"/>
    </source>
</evidence>
<evidence type="ECO:0000313" key="10">
    <source>
        <dbReference type="EMBL" id="ACT52021.1"/>
    </source>
</evidence>
<evidence type="ECO:0000256" key="1">
    <source>
        <dbReference type="ARBA" id="ARBA00004922"/>
    </source>
</evidence>
<keyword evidence="4" id="KW-0328">Glycosyltransferase</keyword>
<feature type="repeat" description="TPR" evidence="8">
    <location>
        <begin position="87"/>
        <end position="120"/>
    </location>
</feature>
<evidence type="ECO:0000256" key="5">
    <source>
        <dbReference type="ARBA" id="ARBA00022679"/>
    </source>
</evidence>
<dbReference type="InterPro" id="IPR011990">
    <property type="entry name" value="TPR-like_helical_dom_sf"/>
</dbReference>
<evidence type="ECO:0000256" key="6">
    <source>
        <dbReference type="ARBA" id="ARBA00022737"/>
    </source>
</evidence>
<accession>C6XBQ1</accession>
<dbReference type="InterPro" id="IPR029489">
    <property type="entry name" value="OGT/SEC/SPY_C"/>
</dbReference>
<keyword evidence="6" id="KW-0677">Repeat</keyword>
<proteinExistence type="inferred from homology"/>
<dbReference type="AlphaFoldDB" id="C6XBQ1"/>
<feature type="domain" description="O-GlcNAc transferase C-terminal" evidence="9">
    <location>
        <begin position="169"/>
        <end position="313"/>
    </location>
</feature>
<protein>
    <recommendedName>
        <fullName evidence="3">protein O-GlcNAc transferase</fullName>
        <ecNumber evidence="3">2.4.1.255</ecNumber>
    </recommendedName>
</protein>
<dbReference type="PROSITE" id="PS50005">
    <property type="entry name" value="TPR"/>
    <property type="match status" value="2"/>
</dbReference>
<keyword evidence="7 8" id="KW-0802">TPR repeat</keyword>
<comment type="pathway">
    <text evidence="1">Protein modification; protein glycosylation.</text>
</comment>
<gene>
    <name evidence="10" type="ordered locus">Msip34_2784</name>
</gene>
<dbReference type="SUPFAM" id="SSF53756">
    <property type="entry name" value="UDP-Glycosyltransferase/glycogen phosphorylase"/>
    <property type="match status" value="1"/>
</dbReference>
<dbReference type="CAZy" id="GT41">
    <property type="family name" value="Glycosyltransferase Family 41"/>
</dbReference>
<name>C6XBQ1_METGS</name>
<dbReference type="InterPro" id="IPR051939">
    <property type="entry name" value="Glycosyltr_41/O-GlcNAc_trsf"/>
</dbReference>
<dbReference type="Pfam" id="PF13844">
    <property type="entry name" value="Glyco_transf_41"/>
    <property type="match status" value="2"/>
</dbReference>
<reference evidence="11" key="1">
    <citation type="submission" date="2009-07" db="EMBL/GenBank/DDBJ databases">
        <title>Complete sequence of chromosome of Methylovorus sp. SIP3-4.</title>
        <authorList>
            <person name="Lucas S."/>
            <person name="Copeland A."/>
            <person name="Lapidus A."/>
            <person name="Glavina del Rio T."/>
            <person name="Tice H."/>
            <person name="Bruce D."/>
            <person name="Goodwin L."/>
            <person name="Pitluck S."/>
            <person name="Clum A."/>
            <person name="Larimer F."/>
            <person name="Land M."/>
            <person name="Hauser L."/>
            <person name="Kyrpides N."/>
            <person name="Mikhailova N."/>
            <person name="Kayluzhnaya M."/>
            <person name="Chistoserdova L."/>
        </authorList>
    </citation>
    <scope>NUCLEOTIDE SEQUENCE [LARGE SCALE GENOMIC DNA]</scope>
    <source>
        <strain evidence="11">SIP3-4</strain>
    </source>
</reference>
<organism evidence="10 11">
    <name type="scientific">Methylovorus glucosotrophus (strain SIP3-4)</name>
    <dbReference type="NCBI Taxonomy" id="582744"/>
    <lineage>
        <taxon>Bacteria</taxon>
        <taxon>Pseudomonadati</taxon>
        <taxon>Pseudomonadota</taxon>
        <taxon>Betaproteobacteria</taxon>
        <taxon>Nitrosomonadales</taxon>
        <taxon>Methylophilaceae</taxon>
        <taxon>Methylovorus</taxon>
    </lineage>
</organism>
<evidence type="ECO:0000256" key="3">
    <source>
        <dbReference type="ARBA" id="ARBA00011970"/>
    </source>
</evidence>
<dbReference type="Gene3D" id="3.40.50.2000">
    <property type="entry name" value="Glycogen Phosphorylase B"/>
    <property type="match status" value="1"/>
</dbReference>
<dbReference type="EMBL" id="CP001674">
    <property type="protein sequence ID" value="ACT52021.1"/>
    <property type="molecule type" value="Genomic_DNA"/>
</dbReference>
<dbReference type="eggNOG" id="COG0457">
    <property type="taxonomic scope" value="Bacteria"/>
</dbReference>
<dbReference type="Gene3D" id="3.40.50.11380">
    <property type="match status" value="1"/>
</dbReference>
<feature type="domain" description="O-GlcNAc transferase C-terminal" evidence="9">
    <location>
        <begin position="349"/>
        <end position="516"/>
    </location>
</feature>
<dbReference type="Proteomes" id="UP000002743">
    <property type="component" value="Chromosome"/>
</dbReference>
<evidence type="ECO:0000256" key="7">
    <source>
        <dbReference type="ARBA" id="ARBA00022803"/>
    </source>
</evidence>
<dbReference type="Gene3D" id="1.25.40.10">
    <property type="entry name" value="Tetratricopeptide repeat domain"/>
    <property type="match status" value="1"/>
</dbReference>
<evidence type="ECO:0000259" key="9">
    <source>
        <dbReference type="Pfam" id="PF13844"/>
    </source>
</evidence>
<evidence type="ECO:0000256" key="2">
    <source>
        <dbReference type="ARBA" id="ARBA00005386"/>
    </source>
</evidence>
<dbReference type="Pfam" id="PF14559">
    <property type="entry name" value="TPR_19"/>
    <property type="match status" value="1"/>
</dbReference>
<sequence length="560" mass="63932">MTTDQGPNINVSQSPSSKSAALFQEALNAEARQDYFEALSKYTASLSLDGNQVPTWVRIGKIFLRTMKYQQARETMEFVLGMDPHNVDAIYGLAISYFYLGKLEEARAFIDQAVEMQPDNATYAIDRANIYSISQPDPERKRQLYQAWGQCFADPLARQSPPLLNNRNPDRVLKVGYVSGDMRDHAIAFFMEPVFRHHDPSQVEVHVFSTAMQEDDTTAHLKSLVPHWHDVSRLDDDALFKLIRSQQMDVLVDLSGHTYGHRLYVFARRAAPVQVTWLGYMGGTLGMQAMDYRLTDYSTDPIGHEAYYLEKLYRLECMASYIPPAHAPLVETPPMLQGNPPTIGCLNSSRKVTDRMLLLWKRIMEQRTDIQLLLQVQENSIDDAIHTIEPRLVELDMQLDRIIISPMVPLEEFMERGALVDVALDTSPVSGGTTTLHTLWMGLPLATLDAEEAVSSTTARTLAGLGYGEWVATSEEEYISTVLTLLENPQVLVDFRRQIRSRMQACRLMDYKGRCIELEKAYRRMWFNHLLGEDVFLDYQPFTADQKTKVTALREKFHRE</sequence>
<dbReference type="InterPro" id="IPR019734">
    <property type="entry name" value="TPR_rpt"/>
</dbReference>
<dbReference type="SMART" id="SM00028">
    <property type="entry name" value="TPR"/>
    <property type="match status" value="3"/>
</dbReference>
<dbReference type="GO" id="GO:0097363">
    <property type="term" value="F:protein O-acetylglucosaminyltransferase activity"/>
    <property type="evidence" value="ECO:0007669"/>
    <property type="project" value="UniProtKB-EC"/>
</dbReference>
<dbReference type="KEGG" id="mei:Msip34_2784"/>
<dbReference type="STRING" id="582744.Msip34_2784"/>
<dbReference type="HOGENOM" id="CLU_001721_4_1_4"/>
<dbReference type="eggNOG" id="COG3914">
    <property type="taxonomic scope" value="Bacteria"/>
</dbReference>
<feature type="repeat" description="TPR" evidence="8">
    <location>
        <begin position="53"/>
        <end position="86"/>
    </location>
</feature>
<dbReference type="EC" id="2.4.1.255" evidence="3"/>
<keyword evidence="11" id="KW-1185">Reference proteome</keyword>
<dbReference type="PROSITE" id="PS50293">
    <property type="entry name" value="TPR_REGION"/>
    <property type="match status" value="1"/>
</dbReference>
<dbReference type="PANTHER" id="PTHR44835:SF1">
    <property type="entry name" value="PROTEIN O-GLCNAC TRANSFERASE"/>
    <property type="match status" value="1"/>
</dbReference>
<comment type="similarity">
    <text evidence="2">Belongs to the glycosyltransferase 41 family. O-GlcNAc transferase subfamily.</text>
</comment>
<reference evidence="10 11" key="2">
    <citation type="journal article" date="2011" name="J. Bacteriol.">
        <title>Genomes of three methylotrophs from a single niche uncover genetic and metabolic divergence of Methylophilaceae.</title>
        <authorList>
            <person name="Lapidus A."/>
            <person name="Clum A."/>
            <person name="Labutti K."/>
            <person name="Kaluzhnaya M.G."/>
            <person name="Lim S."/>
            <person name="Beck D.A."/>
            <person name="Glavina Del Rio T."/>
            <person name="Nolan M."/>
            <person name="Mavromatis K."/>
            <person name="Huntemann M."/>
            <person name="Lucas S."/>
            <person name="Lidstrom M.E."/>
            <person name="Ivanova N."/>
            <person name="Chistoserdova L."/>
        </authorList>
    </citation>
    <scope>NUCLEOTIDE SEQUENCE [LARGE SCALE GENOMIC DNA]</scope>
    <source>
        <strain evidence="10 11">SIP3-4</strain>
    </source>
</reference>
<dbReference type="PANTHER" id="PTHR44835">
    <property type="entry name" value="UDP-N-ACETYLGLUCOSAMINE--PEPTIDE N-ACETYLGLUCOSAMINYLTRANSFERASE SPINDLY-RELATED"/>
    <property type="match status" value="1"/>
</dbReference>